<keyword evidence="2" id="KW-0808">Transferase</keyword>
<dbReference type="InterPro" id="IPR001077">
    <property type="entry name" value="COMT_C"/>
</dbReference>
<dbReference type="EMBL" id="KK198753">
    <property type="protein sequence ID" value="KCW89596.1"/>
    <property type="molecule type" value="Genomic_DNA"/>
</dbReference>
<dbReference type="KEGG" id="egr:104441090"/>
<evidence type="ECO:0000256" key="2">
    <source>
        <dbReference type="ARBA" id="ARBA00022679"/>
    </source>
</evidence>
<dbReference type="Gene3D" id="3.40.50.150">
    <property type="entry name" value="Vaccinia Virus protein VP39"/>
    <property type="match status" value="1"/>
</dbReference>
<dbReference type="Gramene" id="KCW89596">
    <property type="protein sequence ID" value="KCW89596"/>
    <property type="gene ID" value="EUGRSUZ_A01878"/>
</dbReference>
<dbReference type="GO" id="GO:0009717">
    <property type="term" value="P:isoflavonoid biosynthetic process"/>
    <property type="evidence" value="ECO:0007669"/>
    <property type="project" value="UniProtKB-ARBA"/>
</dbReference>
<dbReference type="GO" id="GO:0008757">
    <property type="term" value="F:S-adenosylmethionine-dependent methyltransferase activity"/>
    <property type="evidence" value="ECO:0000318"/>
    <property type="project" value="GO_Central"/>
</dbReference>
<feature type="active site" description="Proton acceptor" evidence="4">
    <location>
        <position position="271"/>
    </location>
</feature>
<dbReference type="PANTHER" id="PTHR11746">
    <property type="entry name" value="O-METHYLTRANSFERASE"/>
    <property type="match status" value="1"/>
</dbReference>
<reference evidence="7" key="1">
    <citation type="submission" date="2013-07" db="EMBL/GenBank/DDBJ databases">
        <title>The genome of Eucalyptus grandis.</title>
        <authorList>
            <person name="Schmutz J."/>
            <person name="Hayes R."/>
            <person name="Myburg A."/>
            <person name="Tuskan G."/>
            <person name="Grattapaglia D."/>
            <person name="Rokhsar D.S."/>
        </authorList>
    </citation>
    <scope>NUCLEOTIDE SEQUENCE</scope>
    <source>
        <tissue evidence="7">Leaf extractions</tissue>
    </source>
</reference>
<accession>A0A059DGR2</accession>
<dbReference type="PROSITE" id="PS51683">
    <property type="entry name" value="SAM_OMT_II"/>
    <property type="match status" value="1"/>
</dbReference>
<dbReference type="InterPro" id="IPR029063">
    <property type="entry name" value="SAM-dependent_MTases_sf"/>
</dbReference>
<evidence type="ECO:0000313" key="7">
    <source>
        <dbReference type="EMBL" id="KCW89596.1"/>
    </source>
</evidence>
<dbReference type="SUPFAM" id="SSF53335">
    <property type="entry name" value="S-adenosyl-L-methionine-dependent methyltransferases"/>
    <property type="match status" value="1"/>
</dbReference>
<dbReference type="Pfam" id="PF00891">
    <property type="entry name" value="Methyltransf_2"/>
    <property type="match status" value="1"/>
</dbReference>
<dbReference type="PIRSF" id="PIRSF005739">
    <property type="entry name" value="O-mtase"/>
    <property type="match status" value="1"/>
</dbReference>
<dbReference type="OMA" id="GMISDSH"/>
<organism evidence="7">
    <name type="scientific">Eucalyptus grandis</name>
    <name type="common">Flooded gum</name>
    <dbReference type="NCBI Taxonomy" id="71139"/>
    <lineage>
        <taxon>Eukaryota</taxon>
        <taxon>Viridiplantae</taxon>
        <taxon>Streptophyta</taxon>
        <taxon>Embryophyta</taxon>
        <taxon>Tracheophyta</taxon>
        <taxon>Spermatophyta</taxon>
        <taxon>Magnoliopsida</taxon>
        <taxon>eudicotyledons</taxon>
        <taxon>Gunneridae</taxon>
        <taxon>Pentapetalae</taxon>
        <taxon>rosids</taxon>
        <taxon>malvids</taxon>
        <taxon>Myrtales</taxon>
        <taxon>Myrtaceae</taxon>
        <taxon>Myrtoideae</taxon>
        <taxon>Eucalypteae</taxon>
        <taxon>Eucalyptus</taxon>
    </lineage>
</organism>
<gene>
    <name evidence="7" type="ORF">EUGRSUZ_A01878</name>
</gene>
<evidence type="ECO:0008006" key="8">
    <source>
        <dbReference type="Google" id="ProtNLM"/>
    </source>
</evidence>
<dbReference type="FunFam" id="3.40.50.150:FF:000057">
    <property type="entry name" value="O-methyltransferase ZRP4"/>
    <property type="match status" value="1"/>
</dbReference>
<dbReference type="InParanoid" id="A0A059DGR2"/>
<dbReference type="InterPro" id="IPR036388">
    <property type="entry name" value="WH-like_DNA-bd_sf"/>
</dbReference>
<dbReference type="Pfam" id="PF08100">
    <property type="entry name" value="Dimerisation"/>
    <property type="match status" value="1"/>
</dbReference>
<dbReference type="InterPro" id="IPR012967">
    <property type="entry name" value="COMT_dimerisation"/>
</dbReference>
<feature type="domain" description="O-methyltransferase dimerisation" evidence="6">
    <location>
        <begin position="22"/>
        <end position="114"/>
    </location>
</feature>
<dbReference type="OrthoDB" id="2410195at2759"/>
<feature type="domain" description="O-methyltransferase C-terminal" evidence="5">
    <location>
        <begin position="138"/>
        <end position="349"/>
    </location>
</feature>
<evidence type="ECO:0000259" key="5">
    <source>
        <dbReference type="Pfam" id="PF00891"/>
    </source>
</evidence>
<name>A0A059DGR2_EUCGR</name>
<proteinExistence type="predicted"/>
<dbReference type="FunFam" id="1.10.10.10:FF:000213">
    <property type="entry name" value="Coniferyl alcohol 9-O-methyltransferase"/>
    <property type="match status" value="1"/>
</dbReference>
<evidence type="ECO:0000256" key="4">
    <source>
        <dbReference type="PIRSR" id="PIRSR005739-1"/>
    </source>
</evidence>
<evidence type="ECO:0000256" key="3">
    <source>
        <dbReference type="ARBA" id="ARBA00022691"/>
    </source>
</evidence>
<evidence type="ECO:0000259" key="6">
    <source>
        <dbReference type="Pfam" id="PF08100"/>
    </source>
</evidence>
<dbReference type="SUPFAM" id="SSF46785">
    <property type="entry name" value="Winged helix' DNA-binding domain"/>
    <property type="match status" value="1"/>
</dbReference>
<dbReference type="AlphaFoldDB" id="A0A059DGR2"/>
<dbReference type="GO" id="GO:0008171">
    <property type="term" value="F:O-methyltransferase activity"/>
    <property type="evidence" value="ECO:0000318"/>
    <property type="project" value="GO_Central"/>
</dbReference>
<evidence type="ECO:0000256" key="1">
    <source>
        <dbReference type="ARBA" id="ARBA00022603"/>
    </source>
</evidence>
<dbReference type="STRING" id="71139.A0A059DGR2"/>
<protein>
    <recommendedName>
        <fullName evidence="8">O-methyltransferase domain-containing protein</fullName>
    </recommendedName>
</protein>
<dbReference type="GO" id="GO:0046983">
    <property type="term" value="F:protein dimerization activity"/>
    <property type="evidence" value="ECO:0007669"/>
    <property type="project" value="InterPro"/>
</dbReference>
<dbReference type="InterPro" id="IPR036390">
    <property type="entry name" value="WH_DNA-bd_sf"/>
</dbReference>
<keyword evidence="1" id="KW-0489">Methyltransferase</keyword>
<dbReference type="GO" id="GO:0032259">
    <property type="term" value="P:methylation"/>
    <property type="evidence" value="ECO:0000318"/>
    <property type="project" value="GO_Central"/>
</dbReference>
<dbReference type="InterPro" id="IPR016461">
    <property type="entry name" value="COMT-like"/>
</dbReference>
<sequence length="368" mass="40340">MESVDNGVMSESEIVQAQAHVWTHTFNSISSMSLKCAIELGIPDTLHHHGHPMTLTKLAAKLSVPNCKVTFLRRLMAVLAQTGFVSQGKSAASNDHEQLGLTYSLTPISRAILKGEPGGLSPMVSFILGPVIQDPLHSLGEWLKSESPSPCTPFVMKHGKSLWEYAAQDEGLNQSVNEAMASDGPMIARLMMEKRGRQLFQGLRTVVDVGGGSGGLAREAAEAFPQVEWRVLDLPHVVAGLEGTRNLKFVGGDMFNAVPSADAVLLKWILHDWSDEESVKILKRCKEAVLSNGKKGKVIIIDIVIGDESEEDEASMGIKLCFDMLMMTVVQGKERNEKEWANLFQEAGFTEYRITPLEGIRSLIEVYP</sequence>
<keyword evidence="3" id="KW-0949">S-adenosyl-L-methionine</keyword>
<dbReference type="Gene3D" id="1.10.10.10">
    <property type="entry name" value="Winged helix-like DNA-binding domain superfamily/Winged helix DNA-binding domain"/>
    <property type="match status" value="1"/>
</dbReference>
<dbReference type="eggNOG" id="KOG3178">
    <property type="taxonomic scope" value="Eukaryota"/>
</dbReference>